<evidence type="ECO:0000259" key="2">
    <source>
        <dbReference type="SMART" id="SM00507"/>
    </source>
</evidence>
<dbReference type="SMART" id="SM00507">
    <property type="entry name" value="HNHc"/>
    <property type="match status" value="1"/>
</dbReference>
<reference evidence="3 4" key="1">
    <citation type="submission" date="2017-12" db="EMBL/GenBank/DDBJ databases">
        <title>Sequencing the genomes of 1000 Actinobacteria strains.</title>
        <authorList>
            <person name="Klenk H.-P."/>
        </authorList>
    </citation>
    <scope>NUCLEOTIDE SEQUENCE [LARGE SCALE GENOMIC DNA]</scope>
    <source>
        <strain evidence="3 4">DSM 12806</strain>
    </source>
</reference>
<protein>
    <submittedName>
        <fullName evidence="3">Uncharacterized protein DUF222</fullName>
    </submittedName>
</protein>
<feature type="region of interest" description="Disordered" evidence="1">
    <location>
        <begin position="432"/>
        <end position="466"/>
    </location>
</feature>
<feature type="region of interest" description="Disordered" evidence="1">
    <location>
        <begin position="71"/>
        <end position="94"/>
    </location>
</feature>
<sequence length="476" mass="50573">MEGIRSAGLDRGTVEGSTCVAVGQVARFRESLADIDIRTMSDHDRLALVAELERLKGSASACQMRATDAVRVSREESSPQDAGRSVGSEVALARRESPSLGDRFVGVSRALVEEMPETLGALGRGEIVERHAVELVRETATLSREDRVEVDRRLAGVLPRLGWRAAGRAARRVAAELDAASVVRRMETAARSRRVSVRPAPDGMAYLTVLGPLREVVGAYAAVQARARAVVGGQCEDEGADGRGVGAVAADTALRLMAGLAPGQVQPVEVQLVMTDRALLGTGDGARSVFEPARVPGQGSVPAPVARSWVRDAGPASVWVRRLYTSPGGRDLVAMDSRRRLFGGLLRRMLVLRDDVCSTPWCDAPIVHADHTHPVRAGGVTSFGNGGGRCARCNGVKEADGWRVRVVKSPVRGSPLVLETVTPSCHRYRSTSPPLLGWGSDSPKLATNAPPPPTRRGADPPTPSPLERHLEALLGA</sequence>
<organism evidence="3 4">
    <name type="scientific">Phycicoccus duodecadis</name>
    <dbReference type="NCBI Taxonomy" id="173053"/>
    <lineage>
        <taxon>Bacteria</taxon>
        <taxon>Bacillati</taxon>
        <taxon>Actinomycetota</taxon>
        <taxon>Actinomycetes</taxon>
        <taxon>Micrococcales</taxon>
        <taxon>Intrasporangiaceae</taxon>
        <taxon>Phycicoccus</taxon>
    </lineage>
</organism>
<dbReference type="RefSeq" id="WP_101396724.1">
    <property type="nucleotide sequence ID" value="NZ_PJNE01000001.1"/>
</dbReference>
<dbReference type="InterPro" id="IPR003615">
    <property type="entry name" value="HNH_nuc"/>
</dbReference>
<keyword evidence="4" id="KW-1185">Reference proteome</keyword>
<dbReference type="EMBL" id="PJNE01000001">
    <property type="protein sequence ID" value="PKW28197.1"/>
    <property type="molecule type" value="Genomic_DNA"/>
</dbReference>
<feature type="compositionally biased region" description="Pro residues" evidence="1">
    <location>
        <begin position="449"/>
        <end position="464"/>
    </location>
</feature>
<dbReference type="OrthoDB" id="5241234at2"/>
<accession>A0A2N3YMV0</accession>
<dbReference type="Proteomes" id="UP000233781">
    <property type="component" value="Unassembled WGS sequence"/>
</dbReference>
<dbReference type="AlphaFoldDB" id="A0A2N3YMV0"/>
<evidence type="ECO:0000256" key="1">
    <source>
        <dbReference type="SAM" id="MobiDB-lite"/>
    </source>
</evidence>
<feature type="domain" description="HNH nuclease" evidence="2">
    <location>
        <begin position="345"/>
        <end position="395"/>
    </location>
</feature>
<dbReference type="Pfam" id="PF02720">
    <property type="entry name" value="DUF222"/>
    <property type="match status" value="1"/>
</dbReference>
<name>A0A2N3YMV0_9MICO</name>
<gene>
    <name evidence="3" type="ORF">ATL31_3055</name>
</gene>
<evidence type="ECO:0000313" key="4">
    <source>
        <dbReference type="Proteomes" id="UP000233781"/>
    </source>
</evidence>
<dbReference type="InterPro" id="IPR003870">
    <property type="entry name" value="DUF222"/>
</dbReference>
<comment type="caution">
    <text evidence="3">The sequence shown here is derived from an EMBL/GenBank/DDBJ whole genome shotgun (WGS) entry which is preliminary data.</text>
</comment>
<proteinExistence type="predicted"/>
<evidence type="ECO:0000313" key="3">
    <source>
        <dbReference type="EMBL" id="PKW28197.1"/>
    </source>
</evidence>